<organism evidence="2 3">
    <name type="scientific">Eumeta variegata</name>
    <name type="common">Bagworm moth</name>
    <name type="synonym">Eumeta japonica</name>
    <dbReference type="NCBI Taxonomy" id="151549"/>
    <lineage>
        <taxon>Eukaryota</taxon>
        <taxon>Metazoa</taxon>
        <taxon>Ecdysozoa</taxon>
        <taxon>Arthropoda</taxon>
        <taxon>Hexapoda</taxon>
        <taxon>Insecta</taxon>
        <taxon>Pterygota</taxon>
        <taxon>Neoptera</taxon>
        <taxon>Endopterygota</taxon>
        <taxon>Lepidoptera</taxon>
        <taxon>Glossata</taxon>
        <taxon>Ditrysia</taxon>
        <taxon>Tineoidea</taxon>
        <taxon>Psychidae</taxon>
        <taxon>Oiketicinae</taxon>
        <taxon>Eumeta</taxon>
    </lineage>
</organism>
<keyword evidence="1" id="KW-1133">Transmembrane helix</keyword>
<proteinExistence type="predicted"/>
<dbReference type="EMBL" id="BGZK01005867">
    <property type="protein sequence ID" value="GBP15792.1"/>
    <property type="molecule type" value="Genomic_DNA"/>
</dbReference>
<protein>
    <submittedName>
        <fullName evidence="2">Uncharacterized protein</fullName>
    </submittedName>
</protein>
<name>A0A4C1TP99_EUMVA</name>
<dbReference type="AlphaFoldDB" id="A0A4C1TP99"/>
<sequence>MMDSVSMIRLLCYSTSFICCGGVAMHFGRMSVVVVAGLLHPTAGAGAGMRVWIEPGHLLRRETAVLGHSLWRLSSTVRCPSAHTFSSLGDLDSRSRGS</sequence>
<feature type="transmembrane region" description="Helical" evidence="1">
    <location>
        <begin position="33"/>
        <end position="53"/>
    </location>
</feature>
<keyword evidence="3" id="KW-1185">Reference proteome</keyword>
<evidence type="ECO:0000313" key="3">
    <source>
        <dbReference type="Proteomes" id="UP000299102"/>
    </source>
</evidence>
<comment type="caution">
    <text evidence="2">The sequence shown here is derived from an EMBL/GenBank/DDBJ whole genome shotgun (WGS) entry which is preliminary data.</text>
</comment>
<evidence type="ECO:0000256" key="1">
    <source>
        <dbReference type="SAM" id="Phobius"/>
    </source>
</evidence>
<reference evidence="2 3" key="1">
    <citation type="journal article" date="2019" name="Commun. Biol.">
        <title>The bagworm genome reveals a unique fibroin gene that provides high tensile strength.</title>
        <authorList>
            <person name="Kono N."/>
            <person name="Nakamura H."/>
            <person name="Ohtoshi R."/>
            <person name="Tomita M."/>
            <person name="Numata K."/>
            <person name="Arakawa K."/>
        </authorList>
    </citation>
    <scope>NUCLEOTIDE SEQUENCE [LARGE SCALE GENOMIC DNA]</scope>
</reference>
<gene>
    <name evidence="2" type="ORF">EVAR_72635_1</name>
</gene>
<dbReference type="Proteomes" id="UP000299102">
    <property type="component" value="Unassembled WGS sequence"/>
</dbReference>
<accession>A0A4C1TP99</accession>
<keyword evidence="1" id="KW-0472">Membrane</keyword>
<keyword evidence="1" id="KW-0812">Transmembrane</keyword>
<evidence type="ECO:0000313" key="2">
    <source>
        <dbReference type="EMBL" id="GBP15792.1"/>
    </source>
</evidence>
<feature type="transmembrane region" description="Helical" evidence="1">
    <location>
        <begin position="7"/>
        <end position="27"/>
    </location>
</feature>